<feature type="transmembrane region" description="Helical" evidence="1">
    <location>
        <begin position="116"/>
        <end position="137"/>
    </location>
</feature>
<keyword evidence="1" id="KW-1133">Transmembrane helix</keyword>
<protein>
    <submittedName>
        <fullName evidence="3">G_PROTEIN_RECEP_F1_2 domain-containing protein</fullName>
    </submittedName>
</protein>
<keyword evidence="1" id="KW-0812">Transmembrane</keyword>
<sequence>MNGSMTVENLSTTNNSYLGKTPSSPADSGHRRDQIIAGVSYCIISFIFLFLYTAVLLVLKKKSVIFSSTAYRIIFHLGVADCLQLLFHFVGGVFTIAASTFNFWLSKICGGLLNSAWITLIPLTLLLAVNRFFAIFCDQNNDVARIMDRHIERWKQMGATGTSTSQGMRNEIRVLIQAIAITGYTTLCLWVWHDYDIFFDDSKWVVFTVNSIWIINGGMNPCLYLTLNKTMRRELFSLVSFSTSTSAVTMITTSKKGETLMRIKRANTVKRFTVKAIIALI</sequence>
<dbReference type="Gene3D" id="1.20.1070.10">
    <property type="entry name" value="Rhodopsin 7-helix transmembrane proteins"/>
    <property type="match status" value="2"/>
</dbReference>
<dbReference type="SUPFAM" id="SSF81321">
    <property type="entry name" value="Family A G protein-coupled receptor-like"/>
    <property type="match status" value="1"/>
</dbReference>
<proteinExistence type="predicted"/>
<feature type="transmembrane region" description="Helical" evidence="1">
    <location>
        <begin position="35"/>
        <end position="59"/>
    </location>
</feature>
<feature type="transmembrane region" description="Helical" evidence="1">
    <location>
        <begin position="71"/>
        <end position="104"/>
    </location>
</feature>
<evidence type="ECO:0000256" key="1">
    <source>
        <dbReference type="SAM" id="Phobius"/>
    </source>
</evidence>
<evidence type="ECO:0000313" key="3">
    <source>
        <dbReference type="WBParaSite" id="ALUE_0001445701-mRNA-1"/>
    </source>
</evidence>
<reference evidence="3" key="1">
    <citation type="submission" date="2017-02" db="UniProtKB">
        <authorList>
            <consortium name="WormBaseParasite"/>
        </authorList>
    </citation>
    <scope>IDENTIFICATION</scope>
</reference>
<dbReference type="PANTHER" id="PTHR23021">
    <property type="entry name" value="SERPENTINE RECEPTOR, CLASS T"/>
    <property type="match status" value="1"/>
</dbReference>
<organism evidence="2 3">
    <name type="scientific">Ascaris lumbricoides</name>
    <name type="common">Giant roundworm</name>
    <dbReference type="NCBI Taxonomy" id="6252"/>
    <lineage>
        <taxon>Eukaryota</taxon>
        <taxon>Metazoa</taxon>
        <taxon>Ecdysozoa</taxon>
        <taxon>Nematoda</taxon>
        <taxon>Chromadorea</taxon>
        <taxon>Rhabditida</taxon>
        <taxon>Spirurina</taxon>
        <taxon>Ascaridomorpha</taxon>
        <taxon>Ascaridoidea</taxon>
        <taxon>Ascarididae</taxon>
        <taxon>Ascaris</taxon>
    </lineage>
</organism>
<dbReference type="Proteomes" id="UP000036681">
    <property type="component" value="Unplaced"/>
</dbReference>
<accession>A0A0M3IA89</accession>
<keyword evidence="2" id="KW-1185">Reference proteome</keyword>
<feature type="transmembrane region" description="Helical" evidence="1">
    <location>
        <begin position="174"/>
        <end position="192"/>
    </location>
</feature>
<feature type="transmembrane region" description="Helical" evidence="1">
    <location>
        <begin position="204"/>
        <end position="227"/>
    </location>
</feature>
<dbReference type="WBParaSite" id="ALUE_0001445701-mRNA-1">
    <property type="protein sequence ID" value="ALUE_0001445701-mRNA-1"/>
    <property type="gene ID" value="ALUE_0001445701"/>
</dbReference>
<dbReference type="InterPro" id="IPR019425">
    <property type="entry name" value="7TM_GPCR_serpentine_rcpt_Srt"/>
</dbReference>
<name>A0A0M3IA89_ASCLU</name>
<dbReference type="Pfam" id="PF10321">
    <property type="entry name" value="7TM_GPCR_Srt"/>
    <property type="match status" value="2"/>
</dbReference>
<evidence type="ECO:0000313" key="2">
    <source>
        <dbReference type="Proteomes" id="UP000036681"/>
    </source>
</evidence>
<dbReference type="AlphaFoldDB" id="A0A0M3IA89"/>
<keyword evidence="1" id="KW-0472">Membrane</keyword>